<feature type="transmembrane region" description="Helical" evidence="1">
    <location>
        <begin position="282"/>
        <end position="299"/>
    </location>
</feature>
<dbReference type="EMBL" id="JAQKGX010000003">
    <property type="protein sequence ID" value="MDB1162057.1"/>
    <property type="molecule type" value="Genomic_DNA"/>
</dbReference>
<dbReference type="Proteomes" id="UP001211105">
    <property type="component" value="Unassembled WGS sequence"/>
</dbReference>
<keyword evidence="1" id="KW-1133">Transmembrane helix</keyword>
<sequence>MKNATMPIFSPDRHACAPSYVKLTKQPITGGTYHPLANDEDSNACALSALSGHHGSKLYTQKSAIHAISDNASVFIPKVDAPHLPKTANDESIDEAANDSTHSAPPSAEIQLAQANEHPLMQAIEVCKQSVQTTAKALSTAGHAVAKAAKTTGHAIHTAITAVKTAWQTFTNFKAIQLIIKFFQSTYPLWKKRHRFSYSFYAIIIAALSAFEVIFIQWGMYSEPEYEKGVEIDKTARILGSVAGQTTKFVTQMWLEQKNLVLLNFIILIAIYLTLIFVLNRFWVSTAIFGAVMTTYAVANHVKMQTRNEPVLPADLNFITGGNTGELTSFIPKSSQGLVNSAVTGVTWLVIICIIMQFIDGRNGIIHCAWRRPFASVKNFTGTLTRIAAAVCSVALCFSFVWGFGNDGYWSTQFAQSMGDSPQIWNGLADSTSNGPVVNFLRLAHTKTMDKPEGYSQETMQAIAKKYAKQAQQINKTRNTNMTDNTVIMMLSETFSDPTRVPGVSFSEDPIPNIRQIKTQTTSGLMLSPGYGGGTANIEYQALTGLSMANYSPTLSIAYQQLVPSLKWAPTINQAWNAANGGKKASIALHAYNRNMYFRDLNYKKFQFSQFFATDGKPQLTGLHAIDSAWYVSDESFYSKVLKKVTDSNENKFYQVVTMQNHMPYEDLYQNNEFKEMDASDLPADEKLNLDTYTKGLNYTDQSTFVFLSQLNEINRPITVLFYGDHLPGFYSTAYSDKKNILGLHETDYFIWSNQASRSANTKLDAVSSDYTSSNYFSAQLAEHLNAKVSPYLAFLTEMHRVIPAMSVPDSSGSSSAPTYLDANGNLIKKKNLSKQAKQRLHDYQLIQYDMSIGKNYLKDTGFVDLPE</sequence>
<reference evidence="3" key="1">
    <citation type="submission" date="2023-01" db="EMBL/GenBank/DDBJ databases">
        <title>Human gut microbiome strain richness.</title>
        <authorList>
            <person name="Chen-Liaw A."/>
        </authorList>
    </citation>
    <scope>NUCLEOTIDE SEQUENCE</scope>
    <source>
        <strain evidence="3">BSD2780120875st1_E5_BSD2780120875b_170604</strain>
    </source>
</reference>
<evidence type="ECO:0000259" key="2">
    <source>
        <dbReference type="Pfam" id="PF00884"/>
    </source>
</evidence>
<dbReference type="Pfam" id="PF00884">
    <property type="entry name" value="Sulfatase"/>
    <property type="match status" value="1"/>
</dbReference>
<dbReference type="InterPro" id="IPR000917">
    <property type="entry name" value="Sulfatase_N"/>
</dbReference>
<dbReference type="Gene3D" id="3.40.720.10">
    <property type="entry name" value="Alkaline Phosphatase, subunit A"/>
    <property type="match status" value="1"/>
</dbReference>
<evidence type="ECO:0000313" key="4">
    <source>
        <dbReference type="Proteomes" id="UP001211105"/>
    </source>
</evidence>
<dbReference type="RefSeq" id="WP_229027262.1">
    <property type="nucleotide sequence ID" value="NZ_JADMXZ010000002.1"/>
</dbReference>
<dbReference type="CDD" id="cd16015">
    <property type="entry name" value="LTA_synthase"/>
    <property type="match status" value="1"/>
</dbReference>
<dbReference type="AlphaFoldDB" id="A0AAW6A065"/>
<gene>
    <name evidence="3" type="ORF">PL707_07220</name>
</gene>
<dbReference type="InterPro" id="IPR017850">
    <property type="entry name" value="Alkaline_phosphatase_core_sf"/>
</dbReference>
<keyword evidence="1" id="KW-0472">Membrane</keyword>
<feature type="transmembrane region" description="Helical" evidence="1">
    <location>
        <begin position="198"/>
        <end position="218"/>
    </location>
</feature>
<feature type="transmembrane region" description="Helical" evidence="1">
    <location>
        <begin position="338"/>
        <end position="359"/>
    </location>
</feature>
<name>A0AAW6A065_9BIFI</name>
<evidence type="ECO:0000313" key="3">
    <source>
        <dbReference type="EMBL" id="MDB1162057.1"/>
    </source>
</evidence>
<accession>A0AAW6A065</accession>
<feature type="domain" description="Sulfatase N-terminal" evidence="2">
    <location>
        <begin position="486"/>
        <end position="786"/>
    </location>
</feature>
<evidence type="ECO:0000256" key="1">
    <source>
        <dbReference type="SAM" id="Phobius"/>
    </source>
</evidence>
<proteinExistence type="predicted"/>
<protein>
    <submittedName>
        <fullName evidence="3">LTA synthase family protein</fullName>
    </submittedName>
</protein>
<feature type="transmembrane region" description="Helical" evidence="1">
    <location>
        <begin position="380"/>
        <end position="404"/>
    </location>
</feature>
<organism evidence="3 4">
    <name type="scientific">Bifidobacterium catenulatum</name>
    <dbReference type="NCBI Taxonomy" id="1686"/>
    <lineage>
        <taxon>Bacteria</taxon>
        <taxon>Bacillati</taxon>
        <taxon>Actinomycetota</taxon>
        <taxon>Actinomycetes</taxon>
        <taxon>Bifidobacteriales</taxon>
        <taxon>Bifidobacteriaceae</taxon>
        <taxon>Bifidobacterium</taxon>
    </lineage>
</organism>
<comment type="caution">
    <text evidence="3">The sequence shown here is derived from an EMBL/GenBank/DDBJ whole genome shotgun (WGS) entry which is preliminary data.</text>
</comment>
<keyword evidence="1" id="KW-0812">Transmembrane</keyword>
<feature type="transmembrane region" description="Helical" evidence="1">
    <location>
        <begin position="260"/>
        <end position="277"/>
    </location>
</feature>